<comment type="caution">
    <text evidence="1">The sequence shown here is derived from an EMBL/GenBank/DDBJ whole genome shotgun (WGS) entry which is preliminary data.</text>
</comment>
<proteinExistence type="predicted"/>
<organism evidence="1 2">
    <name type="scientific">Thalictrum thalictroides</name>
    <name type="common">Rue-anemone</name>
    <name type="synonym">Anemone thalictroides</name>
    <dbReference type="NCBI Taxonomy" id="46969"/>
    <lineage>
        <taxon>Eukaryota</taxon>
        <taxon>Viridiplantae</taxon>
        <taxon>Streptophyta</taxon>
        <taxon>Embryophyta</taxon>
        <taxon>Tracheophyta</taxon>
        <taxon>Spermatophyta</taxon>
        <taxon>Magnoliopsida</taxon>
        <taxon>Ranunculales</taxon>
        <taxon>Ranunculaceae</taxon>
        <taxon>Thalictroideae</taxon>
        <taxon>Thalictrum</taxon>
    </lineage>
</organism>
<evidence type="ECO:0000313" key="1">
    <source>
        <dbReference type="EMBL" id="KAF5205243.1"/>
    </source>
</evidence>
<accession>A0A7J6X766</accession>
<keyword evidence="2" id="KW-1185">Reference proteome</keyword>
<sequence length="71" mass="8244">MAYQSVYPIQNPTNFSLVNAPMNHHLSVPTPPSPLFDQEHFNRCQQQPLRIQEPSPDHQPQQIKIPNFLKI</sequence>
<protein>
    <submittedName>
        <fullName evidence="1">Uncharacterized protein</fullName>
    </submittedName>
</protein>
<dbReference type="Proteomes" id="UP000554482">
    <property type="component" value="Unassembled WGS sequence"/>
</dbReference>
<dbReference type="EMBL" id="JABWDY010004344">
    <property type="protein sequence ID" value="KAF5205243.1"/>
    <property type="molecule type" value="Genomic_DNA"/>
</dbReference>
<name>A0A7J6X766_THATH</name>
<evidence type="ECO:0000313" key="2">
    <source>
        <dbReference type="Proteomes" id="UP000554482"/>
    </source>
</evidence>
<gene>
    <name evidence="1" type="ORF">FRX31_005170</name>
</gene>
<dbReference type="AlphaFoldDB" id="A0A7J6X766"/>
<reference evidence="1 2" key="1">
    <citation type="submission" date="2020-06" db="EMBL/GenBank/DDBJ databases">
        <title>Transcriptomic and genomic resources for Thalictrum thalictroides and T. hernandezii: Facilitating candidate gene discovery in an emerging model plant lineage.</title>
        <authorList>
            <person name="Arias T."/>
            <person name="Riano-Pachon D.M."/>
            <person name="Di Stilio V.S."/>
        </authorList>
    </citation>
    <scope>NUCLEOTIDE SEQUENCE [LARGE SCALE GENOMIC DNA]</scope>
    <source>
        <strain evidence="2">cv. WT478/WT964</strain>
        <tissue evidence="1">Leaves</tissue>
    </source>
</reference>